<dbReference type="CDD" id="cd07557">
    <property type="entry name" value="trimeric_dUTPase"/>
    <property type="match status" value="1"/>
</dbReference>
<dbReference type="GO" id="GO:0004170">
    <property type="term" value="F:dUTP diphosphatase activity"/>
    <property type="evidence" value="ECO:0007669"/>
    <property type="project" value="UniProtKB-EC"/>
</dbReference>
<evidence type="ECO:0000256" key="1">
    <source>
        <dbReference type="ARBA" id="ARBA00006581"/>
    </source>
</evidence>
<dbReference type="Gene3D" id="2.70.40.10">
    <property type="match status" value="1"/>
</dbReference>
<organism evidence="6">
    <name type="scientific">marine sediment metagenome</name>
    <dbReference type="NCBI Taxonomy" id="412755"/>
    <lineage>
        <taxon>unclassified sequences</taxon>
        <taxon>metagenomes</taxon>
        <taxon>ecological metagenomes</taxon>
    </lineage>
</organism>
<proteinExistence type="inferred from homology"/>
<sequence>GSPGSSGWDIKSNEELILHNGKAEVVSTGISVEVPRGYELQIRPRSGMAVKGVGVANSPGTVDSDYRGEIGIVLLNHNSHPYLVKKGDRIAQLVLQEVPEIEWMEVDALSSTERGSEGYGRTGR</sequence>
<dbReference type="GO" id="GO:0000287">
    <property type="term" value="F:magnesium ion binding"/>
    <property type="evidence" value="ECO:0007669"/>
    <property type="project" value="InterPro"/>
</dbReference>
<gene>
    <name evidence="6" type="ORF">LCGC14_2196560</name>
</gene>
<keyword evidence="4" id="KW-0546">Nucleotide metabolism</keyword>
<protein>
    <recommendedName>
        <fullName evidence="2">dUTP diphosphatase</fullName>
        <ecNumber evidence="2">3.6.1.23</ecNumber>
    </recommendedName>
</protein>
<dbReference type="NCBIfam" id="TIGR00576">
    <property type="entry name" value="dut"/>
    <property type="match status" value="1"/>
</dbReference>
<dbReference type="PANTHER" id="PTHR11241:SF0">
    <property type="entry name" value="DEOXYURIDINE 5'-TRIPHOSPHATE NUCLEOTIDOHYDROLASE"/>
    <property type="match status" value="1"/>
</dbReference>
<dbReference type="NCBIfam" id="NF001862">
    <property type="entry name" value="PRK00601.1"/>
    <property type="match status" value="1"/>
</dbReference>
<dbReference type="AlphaFoldDB" id="A0A0F9DI62"/>
<dbReference type="EMBL" id="LAZR01028857">
    <property type="protein sequence ID" value="KKL61314.1"/>
    <property type="molecule type" value="Genomic_DNA"/>
</dbReference>
<comment type="similarity">
    <text evidence="1">Belongs to the dUTPase family.</text>
</comment>
<evidence type="ECO:0000313" key="6">
    <source>
        <dbReference type="EMBL" id="KKL61314.1"/>
    </source>
</evidence>
<evidence type="ECO:0000256" key="4">
    <source>
        <dbReference type="ARBA" id="ARBA00023080"/>
    </source>
</evidence>
<dbReference type="InterPro" id="IPR036157">
    <property type="entry name" value="dUTPase-like_sf"/>
</dbReference>
<dbReference type="Pfam" id="PF00692">
    <property type="entry name" value="dUTPase"/>
    <property type="match status" value="1"/>
</dbReference>
<feature type="domain" description="dUTPase-like" evidence="5">
    <location>
        <begin position="2"/>
        <end position="123"/>
    </location>
</feature>
<dbReference type="GO" id="GO:0046081">
    <property type="term" value="P:dUTP catabolic process"/>
    <property type="evidence" value="ECO:0007669"/>
    <property type="project" value="InterPro"/>
</dbReference>
<accession>A0A0F9DI62</accession>
<keyword evidence="3" id="KW-0378">Hydrolase</keyword>
<comment type="caution">
    <text evidence="6">The sequence shown here is derived from an EMBL/GenBank/DDBJ whole genome shotgun (WGS) entry which is preliminary data.</text>
</comment>
<name>A0A0F9DI62_9ZZZZ</name>
<evidence type="ECO:0000256" key="2">
    <source>
        <dbReference type="ARBA" id="ARBA00012379"/>
    </source>
</evidence>
<evidence type="ECO:0000256" key="3">
    <source>
        <dbReference type="ARBA" id="ARBA00022801"/>
    </source>
</evidence>
<dbReference type="InterPro" id="IPR029054">
    <property type="entry name" value="dUTPase-like"/>
</dbReference>
<evidence type="ECO:0000259" key="5">
    <source>
        <dbReference type="Pfam" id="PF00692"/>
    </source>
</evidence>
<dbReference type="InterPro" id="IPR008181">
    <property type="entry name" value="dUTPase"/>
</dbReference>
<dbReference type="GO" id="GO:0006226">
    <property type="term" value="P:dUMP biosynthetic process"/>
    <property type="evidence" value="ECO:0007669"/>
    <property type="project" value="InterPro"/>
</dbReference>
<dbReference type="EC" id="3.6.1.23" evidence="2"/>
<reference evidence="6" key="1">
    <citation type="journal article" date="2015" name="Nature">
        <title>Complex archaea that bridge the gap between prokaryotes and eukaryotes.</title>
        <authorList>
            <person name="Spang A."/>
            <person name="Saw J.H."/>
            <person name="Jorgensen S.L."/>
            <person name="Zaremba-Niedzwiedzka K."/>
            <person name="Martijn J."/>
            <person name="Lind A.E."/>
            <person name="van Eijk R."/>
            <person name="Schleper C."/>
            <person name="Guy L."/>
            <person name="Ettema T.J."/>
        </authorList>
    </citation>
    <scope>NUCLEOTIDE SEQUENCE</scope>
</reference>
<feature type="non-terminal residue" evidence="6">
    <location>
        <position position="1"/>
    </location>
</feature>
<dbReference type="InterPro" id="IPR033704">
    <property type="entry name" value="dUTPase_trimeric"/>
</dbReference>
<dbReference type="PANTHER" id="PTHR11241">
    <property type="entry name" value="DEOXYURIDINE 5'-TRIPHOSPHATE NUCLEOTIDOHYDROLASE"/>
    <property type="match status" value="1"/>
</dbReference>
<dbReference type="SUPFAM" id="SSF51283">
    <property type="entry name" value="dUTPase-like"/>
    <property type="match status" value="1"/>
</dbReference>